<evidence type="ECO:0000313" key="8">
    <source>
        <dbReference type="Proteomes" id="UP000003452"/>
    </source>
</evidence>
<keyword evidence="3" id="KW-0998">Cell outer membrane</keyword>
<dbReference type="HOGENOM" id="CLU_012729_0_1_10"/>
<organism evidence="7 8">
    <name type="scientific">Phocaeicola plebeius (strain DSM 17135 / JCM 12973 / CCUG 54634 / M2)</name>
    <name type="common">Bacteroides plebeius</name>
    <dbReference type="NCBI Taxonomy" id="484018"/>
    <lineage>
        <taxon>Bacteria</taxon>
        <taxon>Pseudomonadati</taxon>
        <taxon>Bacteroidota</taxon>
        <taxon>Bacteroidia</taxon>
        <taxon>Bacteroidales</taxon>
        <taxon>Bacteroidaceae</taxon>
        <taxon>Phocaeicola</taxon>
    </lineage>
</organism>
<dbReference type="EMBL" id="ABQC02000020">
    <property type="protein sequence ID" value="EDY95205.1"/>
    <property type="molecule type" value="Genomic_DNA"/>
</dbReference>
<dbReference type="GO" id="GO:0009279">
    <property type="term" value="C:cell outer membrane"/>
    <property type="evidence" value="ECO:0007669"/>
    <property type="project" value="UniProtKB-SubCell"/>
</dbReference>
<proteinExistence type="predicted"/>
<keyword evidence="5" id="KW-0732">Signal</keyword>
<gene>
    <name evidence="7" type="ORF">BACPLE_02312</name>
</gene>
<sequence>MTRFIFTLLSWVFPLVLMAQSLSGTVTDKTTKEGLISATVQLVSSDGKSSYTSTDLNGNFQFKKLQPGTYTLQVTYVGYKSYNAKQTLSEGQEKRVKIEMTEDAQLLGEVSVQGRATRAEQQGDSLLYNAEAFQVMMGSSAEDLLAKMPGIVVEGGTIQAQGEQVQKVLVDGKEFFDGDVNLAIKNLPSDVIASIEVFDKKSEQAEFTGFDDGEEVKTINIVTKGGFRQGTFGEVSGGYGTDDRYKVNGNLNFFNDDRRISVLGMSNNVNQQNFSQEDLAGVMAAGNSGRGRGGRGGGGGGRSGAPGGSSASNFMVGSLGGVTSANGLGLNYVDQWGEKWKITGSYFFNQSDNLTQQQTDREYFESVLPGMTYSEYKENSMKNWNHRFNMKLDYQMTERTSLQFRPTLSFQNNDSYGLLQGQNLVNGTADSETETTSFGKSNAYNIGADLMLRHRFLKEGRTLSLMLSGKMSNTDGDTYTDYLNTLYGLELSPVTDDYSQWKQTLSRQYTLRSNLSYTEKLTDNLQLQLGYKMSYTDSENDKKTYDRSAVTDLYDQLDESLSNEYQSGYLTQAGNVGLRYRAGKLSAMLGVDAQWANLKGDLVYPQPDELSHNYFSVLPSFTLRYSLDRTNSFQLRYRSRSSSPSVTDLQNVIDNSNPLFLSTGNPNLDQQVSHTANLRYLRTTKSGHTFIAMVGATIQQDYVADSTFVAKEDIALSPTVTLNKGSQFTRPVNLDGYYSLQSMVTYGFPVDFIRSNINFSLSANYANVPTIFDGVESRTRELNLIPKLIIGSNISKNLDFTASYSAGINKVFSSLDSAAGSDYVTHTAAAKLGWTFFWGLTFRSTFNYIGYTGLDTGTEDYFLWNLSLGKKFLKNNAAEIRIEAFDVLKQNQAFTHRTGSNYYDYVNSNVLQPYAMISFVYTIR</sequence>
<feature type="region of interest" description="Disordered" evidence="4">
    <location>
        <begin position="286"/>
        <end position="309"/>
    </location>
</feature>
<dbReference type="InterPro" id="IPR008969">
    <property type="entry name" value="CarboxyPept-like_regulatory"/>
</dbReference>
<dbReference type="AlphaFoldDB" id="B5CZZ1"/>
<dbReference type="eggNOG" id="COG4206">
    <property type="taxonomic scope" value="Bacteria"/>
</dbReference>
<dbReference type="InterPro" id="IPR041700">
    <property type="entry name" value="OMP_b-brl_3"/>
</dbReference>
<feature type="chain" id="PRO_5002830831" evidence="5">
    <location>
        <begin position="20"/>
        <end position="924"/>
    </location>
</feature>
<evidence type="ECO:0000256" key="4">
    <source>
        <dbReference type="SAM" id="MobiDB-lite"/>
    </source>
</evidence>
<evidence type="ECO:0000313" key="7">
    <source>
        <dbReference type="EMBL" id="EDY95205.1"/>
    </source>
</evidence>
<dbReference type="Gene3D" id="2.60.40.1120">
    <property type="entry name" value="Carboxypeptidase-like, regulatory domain"/>
    <property type="match status" value="1"/>
</dbReference>
<comment type="subcellular location">
    <subcellularLocation>
        <location evidence="1">Cell outer membrane</location>
    </subcellularLocation>
</comment>
<comment type="caution">
    <text evidence="7">The sequence shown here is derived from an EMBL/GenBank/DDBJ whole genome shotgun (WGS) entry which is preliminary data.</text>
</comment>
<feature type="signal peptide" evidence="5">
    <location>
        <begin position="1"/>
        <end position="19"/>
    </location>
</feature>
<feature type="compositionally biased region" description="Gly residues" evidence="4">
    <location>
        <begin position="288"/>
        <end position="307"/>
    </location>
</feature>
<accession>B5CZZ1</accession>
<feature type="domain" description="Outer membrane protein beta-barrel" evidence="6">
    <location>
        <begin position="454"/>
        <end position="921"/>
    </location>
</feature>
<reference evidence="7 8" key="2">
    <citation type="submission" date="2008-08" db="EMBL/GenBank/DDBJ databases">
        <authorList>
            <person name="Fulton L."/>
            <person name="Clifton S."/>
            <person name="Fulton B."/>
            <person name="Xu J."/>
            <person name="Minx P."/>
            <person name="Pepin K.H."/>
            <person name="Johnson M."/>
            <person name="Thiruvilangam P."/>
            <person name="Bhonagiri V."/>
            <person name="Nash W.E."/>
            <person name="Mardis E.R."/>
            <person name="Wilson R.K."/>
        </authorList>
    </citation>
    <scope>NUCLEOTIDE SEQUENCE [LARGE SCALE GENOMIC DNA]</scope>
    <source>
        <strain evidence="8">DSM 17135 / JCM 12973 / M2</strain>
    </source>
</reference>
<keyword evidence="2" id="KW-0472">Membrane</keyword>
<dbReference type="GeneID" id="43183111"/>
<dbReference type="Proteomes" id="UP000003452">
    <property type="component" value="Unassembled WGS sequence"/>
</dbReference>
<dbReference type="SUPFAM" id="SSF56935">
    <property type="entry name" value="Porins"/>
    <property type="match status" value="1"/>
</dbReference>
<dbReference type="Gene3D" id="2.40.170.20">
    <property type="entry name" value="TonB-dependent receptor, beta-barrel domain"/>
    <property type="match status" value="1"/>
</dbReference>
<dbReference type="RefSeq" id="WP_007557798.1">
    <property type="nucleotide sequence ID" value="NZ_DS990118.1"/>
</dbReference>
<evidence type="ECO:0000259" key="6">
    <source>
        <dbReference type="Pfam" id="PF14905"/>
    </source>
</evidence>
<protein>
    <submittedName>
        <fullName evidence="7">Cna protein B-type domain protein</fullName>
    </submittedName>
</protein>
<evidence type="ECO:0000256" key="3">
    <source>
        <dbReference type="ARBA" id="ARBA00023237"/>
    </source>
</evidence>
<evidence type="ECO:0000256" key="5">
    <source>
        <dbReference type="SAM" id="SignalP"/>
    </source>
</evidence>
<dbReference type="InterPro" id="IPR036942">
    <property type="entry name" value="Beta-barrel_TonB_sf"/>
</dbReference>
<dbReference type="Pfam" id="PF14905">
    <property type="entry name" value="OMP_b-brl_3"/>
    <property type="match status" value="1"/>
</dbReference>
<dbReference type="SUPFAM" id="SSF49464">
    <property type="entry name" value="Carboxypeptidase regulatory domain-like"/>
    <property type="match status" value="1"/>
</dbReference>
<evidence type="ECO:0000256" key="2">
    <source>
        <dbReference type="ARBA" id="ARBA00023136"/>
    </source>
</evidence>
<reference evidence="7 8" key="1">
    <citation type="submission" date="2008-08" db="EMBL/GenBank/DDBJ databases">
        <title>Draft genome sequence of Bacteroides plebeius (DSM 17135).</title>
        <authorList>
            <person name="Sudarsanam P."/>
            <person name="Ley R."/>
            <person name="Guruge J."/>
            <person name="Turnbaugh P.J."/>
            <person name="Mahowald M."/>
            <person name="Liep D."/>
            <person name="Gordon J."/>
        </authorList>
    </citation>
    <scope>NUCLEOTIDE SEQUENCE [LARGE SCALE GENOMIC DNA]</scope>
    <source>
        <strain evidence="8">DSM 17135 / JCM 12973 / M2</strain>
    </source>
</reference>
<evidence type="ECO:0000256" key="1">
    <source>
        <dbReference type="ARBA" id="ARBA00004442"/>
    </source>
</evidence>
<dbReference type="Pfam" id="PF13715">
    <property type="entry name" value="CarbopepD_reg_2"/>
    <property type="match status" value="1"/>
</dbReference>
<name>B5CZZ1_PHOPM</name>